<keyword evidence="1" id="KW-1133">Transmembrane helix</keyword>
<organism evidence="2 3">
    <name type="scientific">Wenjunlia tyrosinilytica</name>
    <dbReference type="NCBI Taxonomy" id="1544741"/>
    <lineage>
        <taxon>Bacteria</taxon>
        <taxon>Bacillati</taxon>
        <taxon>Actinomycetota</taxon>
        <taxon>Actinomycetes</taxon>
        <taxon>Kitasatosporales</taxon>
        <taxon>Streptomycetaceae</taxon>
        <taxon>Wenjunlia</taxon>
    </lineage>
</organism>
<evidence type="ECO:0000313" key="3">
    <source>
        <dbReference type="Proteomes" id="UP000641932"/>
    </source>
</evidence>
<feature type="transmembrane region" description="Helical" evidence="1">
    <location>
        <begin position="47"/>
        <end position="67"/>
    </location>
</feature>
<gene>
    <name evidence="2" type="ORF">GCM10012280_24630</name>
</gene>
<feature type="transmembrane region" description="Helical" evidence="1">
    <location>
        <begin position="149"/>
        <end position="169"/>
    </location>
</feature>
<keyword evidence="3" id="KW-1185">Reference proteome</keyword>
<keyword evidence="1" id="KW-0472">Membrane</keyword>
<proteinExistence type="predicted"/>
<dbReference type="EMBL" id="BMMS01000009">
    <property type="protein sequence ID" value="GGO87047.1"/>
    <property type="molecule type" value="Genomic_DNA"/>
</dbReference>
<dbReference type="AlphaFoldDB" id="A0A917ZN09"/>
<feature type="transmembrane region" description="Helical" evidence="1">
    <location>
        <begin position="120"/>
        <end position="142"/>
    </location>
</feature>
<name>A0A917ZN09_9ACTN</name>
<sequence>MIRALVVALLAPTWRTLPWAPLAAGGTLGLALVGAPALLPLTLPPVVLVDLVRVAALSGALGAAFLLDDPAGHTTGAVPTPRLLRHSLRTALLLPLAAGWWVAVLAVARLAPASGAGLPYGALTVEAAALTACSVACAAGVLRWGGGTAAGSTAGPAVIVLSASLAAVPHRYRLFVAVDDPHWADVHRYGWAGLLAAAVCGWFAWSLQPTTRRPVSGGFGGRRAFGAAGSR</sequence>
<evidence type="ECO:0000313" key="2">
    <source>
        <dbReference type="EMBL" id="GGO87047.1"/>
    </source>
</evidence>
<comment type="caution">
    <text evidence="2">The sequence shown here is derived from an EMBL/GenBank/DDBJ whole genome shotgun (WGS) entry which is preliminary data.</text>
</comment>
<feature type="transmembrane region" description="Helical" evidence="1">
    <location>
        <begin position="189"/>
        <end position="207"/>
    </location>
</feature>
<reference evidence="2" key="1">
    <citation type="journal article" date="2014" name="Int. J. Syst. Evol. Microbiol.">
        <title>Complete genome sequence of Corynebacterium casei LMG S-19264T (=DSM 44701T), isolated from a smear-ripened cheese.</title>
        <authorList>
            <consortium name="US DOE Joint Genome Institute (JGI-PGF)"/>
            <person name="Walter F."/>
            <person name="Albersmeier A."/>
            <person name="Kalinowski J."/>
            <person name="Ruckert C."/>
        </authorList>
    </citation>
    <scope>NUCLEOTIDE SEQUENCE</scope>
    <source>
        <strain evidence="2">CGMCC 4.7201</strain>
    </source>
</reference>
<dbReference type="RefSeq" id="WP_189131646.1">
    <property type="nucleotide sequence ID" value="NZ_BMMS01000009.1"/>
</dbReference>
<feature type="transmembrane region" description="Helical" evidence="1">
    <location>
        <begin position="88"/>
        <end position="108"/>
    </location>
</feature>
<protein>
    <recommendedName>
        <fullName evidence="4">ABC transporter</fullName>
    </recommendedName>
</protein>
<accession>A0A917ZN09</accession>
<evidence type="ECO:0008006" key="4">
    <source>
        <dbReference type="Google" id="ProtNLM"/>
    </source>
</evidence>
<dbReference type="Proteomes" id="UP000641932">
    <property type="component" value="Unassembled WGS sequence"/>
</dbReference>
<reference evidence="2" key="2">
    <citation type="submission" date="2020-09" db="EMBL/GenBank/DDBJ databases">
        <authorList>
            <person name="Sun Q."/>
            <person name="Zhou Y."/>
        </authorList>
    </citation>
    <scope>NUCLEOTIDE SEQUENCE</scope>
    <source>
        <strain evidence="2">CGMCC 4.7201</strain>
    </source>
</reference>
<keyword evidence="1" id="KW-0812">Transmembrane</keyword>
<evidence type="ECO:0000256" key="1">
    <source>
        <dbReference type="SAM" id="Phobius"/>
    </source>
</evidence>